<dbReference type="InterPro" id="IPR002994">
    <property type="entry name" value="Surf1/Shy1"/>
</dbReference>
<feature type="transmembrane region" description="Helical" evidence="6">
    <location>
        <begin position="216"/>
        <end position="237"/>
    </location>
</feature>
<keyword evidence="5 6" id="KW-0472">Membrane</keyword>
<dbReference type="RefSeq" id="WP_194855952.1">
    <property type="nucleotide sequence ID" value="NZ_ARXR01000012.1"/>
</dbReference>
<dbReference type="CDD" id="cd06662">
    <property type="entry name" value="SURF1"/>
    <property type="match status" value="1"/>
</dbReference>
<sequence length="250" mass="27833">MAPRTARRWPGRLLWGALALLAFIGFLALGQWQLERRAWKLDLIERVEQRVDAPPVAAPAGADIDPQEYEYLRVRLHGEFLHQRETLVQASTVLGSGYWVLTPLRRQDGTTVLVNRGFVAPENRQRAQRREGEPRGPVTITGLLRSSEPGGAFLRDNAPEKDRWYSRDVAAIAKARGLDRVAPYFVDAEAPPLAEGGGAGQPVSGLTVIQFRNNHLVYALTWFMLALMVAGGAGYAAREEFRPRRSGDPR</sequence>
<comment type="subcellular location">
    <subcellularLocation>
        <location evidence="6">Cell membrane</location>
        <topology evidence="6">Multi-pass membrane protein</topology>
    </subcellularLocation>
    <subcellularLocation>
        <location evidence="1">Membrane</location>
    </subcellularLocation>
</comment>
<evidence type="ECO:0000313" key="8">
    <source>
        <dbReference type="Proteomes" id="UP000644441"/>
    </source>
</evidence>
<evidence type="ECO:0000256" key="3">
    <source>
        <dbReference type="ARBA" id="ARBA00022692"/>
    </source>
</evidence>
<name>A0ABS0AGD3_9GAMM</name>
<dbReference type="GeneID" id="99765903"/>
<evidence type="ECO:0000256" key="2">
    <source>
        <dbReference type="ARBA" id="ARBA00007165"/>
    </source>
</evidence>
<keyword evidence="6" id="KW-1003">Cell membrane</keyword>
<keyword evidence="4 6" id="KW-1133">Transmembrane helix</keyword>
<protein>
    <recommendedName>
        <fullName evidence="6">SURF1-like protein</fullName>
    </recommendedName>
</protein>
<comment type="similarity">
    <text evidence="2 6">Belongs to the SURF1 family.</text>
</comment>
<evidence type="ECO:0000256" key="6">
    <source>
        <dbReference type="RuleBase" id="RU363076"/>
    </source>
</evidence>
<dbReference type="Proteomes" id="UP000644441">
    <property type="component" value="Unassembled WGS sequence"/>
</dbReference>
<accession>A0ABS0AGD3</accession>
<dbReference type="PROSITE" id="PS50895">
    <property type="entry name" value="SURF1"/>
    <property type="match status" value="1"/>
</dbReference>
<dbReference type="EMBL" id="ARXR01000012">
    <property type="protein sequence ID" value="MBF5053138.1"/>
    <property type="molecule type" value="Genomic_DNA"/>
</dbReference>
<dbReference type="InterPro" id="IPR045214">
    <property type="entry name" value="Surf1/Surf4"/>
</dbReference>
<organism evidence="7 8">
    <name type="scientific">Alloalcanivorax venustensis ISO4</name>
    <dbReference type="NCBI Taxonomy" id="1177184"/>
    <lineage>
        <taxon>Bacteria</taxon>
        <taxon>Pseudomonadati</taxon>
        <taxon>Pseudomonadota</taxon>
        <taxon>Gammaproteobacteria</taxon>
        <taxon>Oceanospirillales</taxon>
        <taxon>Alcanivoracaceae</taxon>
        <taxon>Alloalcanivorax</taxon>
    </lineage>
</organism>
<dbReference type="PANTHER" id="PTHR23427:SF2">
    <property type="entry name" value="SURFEIT LOCUS PROTEIN 1"/>
    <property type="match status" value="1"/>
</dbReference>
<evidence type="ECO:0000256" key="4">
    <source>
        <dbReference type="ARBA" id="ARBA00022989"/>
    </source>
</evidence>
<keyword evidence="8" id="KW-1185">Reference proteome</keyword>
<reference evidence="7 8" key="1">
    <citation type="submission" date="2012-09" db="EMBL/GenBank/DDBJ databases">
        <title>Genome Sequence of alkane-degrading Bacterium Alcanivorax venustensis ISO4.</title>
        <authorList>
            <person name="Lai Q."/>
            <person name="Shao Z."/>
        </authorList>
    </citation>
    <scope>NUCLEOTIDE SEQUENCE [LARGE SCALE GENOMIC DNA]</scope>
    <source>
        <strain evidence="7 8">ISO4</strain>
    </source>
</reference>
<comment type="caution">
    <text evidence="6">Lacks conserved residue(s) required for the propagation of feature annotation.</text>
</comment>
<dbReference type="Pfam" id="PF02104">
    <property type="entry name" value="SURF1"/>
    <property type="match status" value="1"/>
</dbReference>
<proteinExistence type="inferred from homology"/>
<evidence type="ECO:0000256" key="5">
    <source>
        <dbReference type="ARBA" id="ARBA00023136"/>
    </source>
</evidence>
<gene>
    <name evidence="7" type="ORF">ISO4_01740</name>
</gene>
<keyword evidence="3 6" id="KW-0812">Transmembrane</keyword>
<comment type="caution">
    <text evidence="7">The sequence shown here is derived from an EMBL/GenBank/DDBJ whole genome shotgun (WGS) entry which is preliminary data.</text>
</comment>
<evidence type="ECO:0000313" key="7">
    <source>
        <dbReference type="EMBL" id="MBF5053138.1"/>
    </source>
</evidence>
<evidence type="ECO:0000256" key="1">
    <source>
        <dbReference type="ARBA" id="ARBA00004370"/>
    </source>
</evidence>
<dbReference type="PANTHER" id="PTHR23427">
    <property type="entry name" value="SURFEIT LOCUS PROTEIN"/>
    <property type="match status" value="1"/>
</dbReference>